<dbReference type="GO" id="GO:0008017">
    <property type="term" value="F:microtubule binding"/>
    <property type="evidence" value="ECO:0007669"/>
    <property type="project" value="InterPro"/>
</dbReference>
<dbReference type="InterPro" id="IPR027417">
    <property type="entry name" value="P-loop_NTPase"/>
</dbReference>
<dbReference type="Gene3D" id="3.40.850.10">
    <property type="entry name" value="Kinesin motor domain"/>
    <property type="match status" value="1"/>
</dbReference>
<feature type="coiled-coil region" evidence="7">
    <location>
        <begin position="535"/>
        <end position="618"/>
    </location>
</feature>
<evidence type="ECO:0000256" key="1">
    <source>
        <dbReference type="ARBA" id="ARBA00004245"/>
    </source>
</evidence>
<evidence type="ECO:0000256" key="5">
    <source>
        <dbReference type="PROSITE-ProRule" id="PRU00283"/>
    </source>
</evidence>
<dbReference type="SMART" id="SM00129">
    <property type="entry name" value="KISc"/>
    <property type="match status" value="1"/>
</dbReference>
<evidence type="ECO:0000256" key="4">
    <source>
        <dbReference type="ARBA" id="ARBA00023212"/>
    </source>
</evidence>
<comment type="subcellular location">
    <subcellularLocation>
        <location evidence="1">Cytoplasm</location>
        <location evidence="1">Cytoskeleton</location>
    </subcellularLocation>
</comment>
<dbReference type="InterPro" id="IPR027640">
    <property type="entry name" value="Kinesin-like_fam"/>
</dbReference>
<dbReference type="InterPro" id="IPR019821">
    <property type="entry name" value="Kinesin_motor_CS"/>
</dbReference>
<dbReference type="VEuPathDB" id="VectorBase:GBRI038455"/>
<dbReference type="EnsemblMetazoa" id="GBRI038455-RA">
    <property type="protein sequence ID" value="GBRI038455-PA"/>
    <property type="gene ID" value="GBRI038455"/>
</dbReference>
<dbReference type="GO" id="GO:0003777">
    <property type="term" value="F:microtubule motor activity"/>
    <property type="evidence" value="ECO:0007669"/>
    <property type="project" value="InterPro"/>
</dbReference>
<dbReference type="GO" id="GO:0016887">
    <property type="term" value="F:ATP hydrolysis activity"/>
    <property type="evidence" value="ECO:0007669"/>
    <property type="project" value="TreeGrafter"/>
</dbReference>
<dbReference type="GO" id="GO:0005871">
    <property type="term" value="C:kinesin complex"/>
    <property type="evidence" value="ECO:0007669"/>
    <property type="project" value="TreeGrafter"/>
</dbReference>
<keyword evidence="4" id="KW-0206">Cytoskeleton</keyword>
<evidence type="ECO:0000256" key="3">
    <source>
        <dbReference type="ARBA" id="ARBA00022840"/>
    </source>
</evidence>
<evidence type="ECO:0000259" key="8">
    <source>
        <dbReference type="PROSITE" id="PS50067"/>
    </source>
</evidence>
<dbReference type="PANTHER" id="PTHR24115:SF600">
    <property type="entry name" value="KINESIN-LIKE PROTEIN KIF23"/>
    <property type="match status" value="1"/>
</dbReference>
<sequence>MTSKTHTSINVIKTPRKKKVRTHCLPSLEQPEETNITKPKDPVQVFCRIKPLDSEYISCVRVKDSTTVVLEALDQTLDSKQGLQKENHYVFGHVFESEISQRDIFYAVALPLVENLIKGRNSLLFTYGITGSGKTHTMTGYIGQRGIMPQCLHALFRTVSSYQAKKCVFKPDYLNGFEVLSETEASYERQHKMCHRFKDALKLEDSCLEVVSQSPRYLSLLQSIDEDNIYAVFVTYIEIYNNSVYDLLEEGNIQKTLQSKIIREDANHNIFVHGATEIEVESMEAAMAAFERGQNRKRVGHTVLNAESSRSHSVFNIRLVQAPTDSHGEHVVSDKRHITVSQLSLVDLAGSERTSRTNNTGFRLREAGNINNSLMTLRLCLQYLRENQQSTNAVPKKIPYRDSKITHLFKNYFEGEGQVSMIVCINPRAEDRFENAHVMKFAEMTQQVQVARATPVKAGLGFIQGRRKANEIFKIAADNLNELGHTEAKNIDVDIGLVFFSSFPEYKIDSPEGDSNIKELMQYLLLRIEKRKILCKDLNTRCDNFRGNLMKMEEENLSLRRELNQAKARYKEERDRSLGLMKSLALLESSQNVLKNKLKNHEYEINVLRRKLGEQQALFDKKEGKLTQETKKIEASSSLKKCG</sequence>
<organism evidence="9 10">
    <name type="scientific">Glossina brevipalpis</name>
    <dbReference type="NCBI Taxonomy" id="37001"/>
    <lineage>
        <taxon>Eukaryota</taxon>
        <taxon>Metazoa</taxon>
        <taxon>Ecdysozoa</taxon>
        <taxon>Arthropoda</taxon>
        <taxon>Hexapoda</taxon>
        <taxon>Insecta</taxon>
        <taxon>Pterygota</taxon>
        <taxon>Neoptera</taxon>
        <taxon>Endopterygota</taxon>
        <taxon>Diptera</taxon>
        <taxon>Brachycera</taxon>
        <taxon>Muscomorpha</taxon>
        <taxon>Hippoboscoidea</taxon>
        <taxon>Glossinidae</taxon>
        <taxon>Glossina</taxon>
    </lineage>
</organism>
<accession>A0A1A9WZH7</accession>
<reference evidence="10" key="1">
    <citation type="submission" date="2014-03" db="EMBL/GenBank/DDBJ databases">
        <authorList>
            <person name="Aksoy S."/>
            <person name="Warren W."/>
            <person name="Wilson R.K."/>
        </authorList>
    </citation>
    <scope>NUCLEOTIDE SEQUENCE [LARGE SCALE GENOMIC DNA]</scope>
    <source>
        <strain evidence="10">IAEA</strain>
    </source>
</reference>
<evidence type="ECO:0000256" key="7">
    <source>
        <dbReference type="SAM" id="Coils"/>
    </source>
</evidence>
<dbReference type="GO" id="GO:0005874">
    <property type="term" value="C:microtubule"/>
    <property type="evidence" value="ECO:0007669"/>
    <property type="project" value="UniProtKB-KW"/>
</dbReference>
<proteinExistence type="inferred from homology"/>
<name>A0A1A9WZH7_9MUSC</name>
<keyword evidence="2 5" id="KW-0547">Nucleotide-binding</keyword>
<dbReference type="PROSITE" id="PS50067">
    <property type="entry name" value="KINESIN_MOTOR_2"/>
    <property type="match status" value="1"/>
</dbReference>
<dbReference type="PROSITE" id="PS00411">
    <property type="entry name" value="KINESIN_MOTOR_1"/>
    <property type="match status" value="1"/>
</dbReference>
<comment type="similarity">
    <text evidence="5 6">Belongs to the TRAFAC class myosin-kinesin ATPase superfamily. Kinesin family.</text>
</comment>
<keyword evidence="4" id="KW-0963">Cytoplasm</keyword>
<dbReference type="AlphaFoldDB" id="A0A1A9WZH7"/>
<dbReference type="STRING" id="37001.A0A1A9WZH7"/>
<dbReference type="Proteomes" id="UP000091820">
    <property type="component" value="Unassembled WGS sequence"/>
</dbReference>
<dbReference type="GO" id="GO:0005524">
    <property type="term" value="F:ATP binding"/>
    <property type="evidence" value="ECO:0007669"/>
    <property type="project" value="UniProtKB-UniRule"/>
</dbReference>
<protein>
    <recommendedName>
        <fullName evidence="6">Kinesin-like protein</fullName>
    </recommendedName>
</protein>
<dbReference type="PRINTS" id="PR00380">
    <property type="entry name" value="KINESINHEAVY"/>
</dbReference>
<evidence type="ECO:0000256" key="2">
    <source>
        <dbReference type="ARBA" id="ARBA00022741"/>
    </source>
</evidence>
<keyword evidence="5 6" id="KW-0505">Motor protein</keyword>
<dbReference type="GO" id="GO:0051256">
    <property type="term" value="P:mitotic spindle midzone assembly"/>
    <property type="evidence" value="ECO:0007669"/>
    <property type="project" value="TreeGrafter"/>
</dbReference>
<reference evidence="9" key="2">
    <citation type="submission" date="2020-05" db="UniProtKB">
        <authorList>
            <consortium name="EnsemblMetazoa"/>
        </authorList>
    </citation>
    <scope>IDENTIFICATION</scope>
    <source>
        <strain evidence="9">IAEA</strain>
    </source>
</reference>
<keyword evidence="3 5" id="KW-0067">ATP-binding</keyword>
<evidence type="ECO:0000256" key="6">
    <source>
        <dbReference type="RuleBase" id="RU000394"/>
    </source>
</evidence>
<keyword evidence="10" id="KW-1185">Reference proteome</keyword>
<evidence type="ECO:0000313" key="9">
    <source>
        <dbReference type="EnsemblMetazoa" id="GBRI038455-PA"/>
    </source>
</evidence>
<dbReference type="Pfam" id="PF00225">
    <property type="entry name" value="Kinesin"/>
    <property type="match status" value="1"/>
</dbReference>
<dbReference type="GO" id="GO:0007018">
    <property type="term" value="P:microtubule-based movement"/>
    <property type="evidence" value="ECO:0007669"/>
    <property type="project" value="InterPro"/>
</dbReference>
<keyword evidence="7" id="KW-0175">Coiled coil</keyword>
<dbReference type="InterPro" id="IPR036961">
    <property type="entry name" value="Kinesin_motor_dom_sf"/>
</dbReference>
<feature type="domain" description="Kinesin motor" evidence="8">
    <location>
        <begin position="42"/>
        <end position="448"/>
    </location>
</feature>
<feature type="binding site" evidence="5">
    <location>
        <begin position="128"/>
        <end position="135"/>
    </location>
    <ligand>
        <name>ATP</name>
        <dbReference type="ChEBI" id="CHEBI:30616"/>
    </ligand>
</feature>
<keyword evidence="6" id="KW-0493">Microtubule</keyword>
<dbReference type="PANTHER" id="PTHR24115">
    <property type="entry name" value="KINESIN-RELATED"/>
    <property type="match status" value="1"/>
</dbReference>
<dbReference type="InterPro" id="IPR001752">
    <property type="entry name" value="Kinesin_motor_dom"/>
</dbReference>
<evidence type="ECO:0000313" key="10">
    <source>
        <dbReference type="Proteomes" id="UP000091820"/>
    </source>
</evidence>
<dbReference type="SUPFAM" id="SSF52540">
    <property type="entry name" value="P-loop containing nucleoside triphosphate hydrolases"/>
    <property type="match status" value="1"/>
</dbReference>
<dbReference type="GO" id="GO:0005634">
    <property type="term" value="C:nucleus"/>
    <property type="evidence" value="ECO:0007669"/>
    <property type="project" value="TreeGrafter"/>
</dbReference>